<dbReference type="eggNOG" id="COG2755">
    <property type="taxonomic scope" value="Bacteria"/>
</dbReference>
<dbReference type="KEGG" id="dfe:Dfer_4182"/>
<reference evidence="1 2" key="1">
    <citation type="journal article" date="2009" name="Stand. Genomic Sci.">
        <title>Complete genome sequence of Dyadobacter fermentans type strain (NS114).</title>
        <authorList>
            <person name="Lang E."/>
            <person name="Lapidus A."/>
            <person name="Chertkov O."/>
            <person name="Brettin T."/>
            <person name="Detter J.C."/>
            <person name="Han C."/>
            <person name="Copeland A."/>
            <person name="Glavina Del Rio T."/>
            <person name="Nolan M."/>
            <person name="Chen F."/>
            <person name="Lucas S."/>
            <person name="Tice H."/>
            <person name="Cheng J.F."/>
            <person name="Land M."/>
            <person name="Hauser L."/>
            <person name="Chang Y.J."/>
            <person name="Jeffries C.D."/>
            <person name="Kopitz M."/>
            <person name="Bruce D."/>
            <person name="Goodwin L."/>
            <person name="Pitluck S."/>
            <person name="Ovchinnikova G."/>
            <person name="Pati A."/>
            <person name="Ivanova N."/>
            <person name="Mavrommatis K."/>
            <person name="Chen A."/>
            <person name="Palaniappan K."/>
            <person name="Chain P."/>
            <person name="Bristow J."/>
            <person name="Eisen J.A."/>
            <person name="Markowitz V."/>
            <person name="Hugenholtz P."/>
            <person name="Goker M."/>
            <person name="Rohde M."/>
            <person name="Kyrpides N.C."/>
            <person name="Klenk H.P."/>
        </authorList>
    </citation>
    <scope>NUCLEOTIDE SEQUENCE [LARGE SCALE GENOMIC DNA]</scope>
    <source>
        <strain evidence="2">ATCC 700827 / DSM 18053 / CIP 107007 / KCTC 52180 / NS114</strain>
    </source>
</reference>
<dbReference type="Proteomes" id="UP000002011">
    <property type="component" value="Chromosome"/>
</dbReference>
<dbReference type="SUPFAM" id="SSF52266">
    <property type="entry name" value="SGNH hydrolase"/>
    <property type="match status" value="1"/>
</dbReference>
<organism evidence="1 2">
    <name type="scientific">Dyadobacter fermentans (strain ATCC 700827 / DSM 18053 / CIP 107007 / KCTC 52180 / NS114)</name>
    <dbReference type="NCBI Taxonomy" id="471854"/>
    <lineage>
        <taxon>Bacteria</taxon>
        <taxon>Pseudomonadati</taxon>
        <taxon>Bacteroidota</taxon>
        <taxon>Cytophagia</taxon>
        <taxon>Cytophagales</taxon>
        <taxon>Spirosomataceae</taxon>
        <taxon>Dyadobacter</taxon>
    </lineage>
</organism>
<keyword evidence="2" id="KW-1185">Reference proteome</keyword>
<dbReference type="STRING" id="471854.Dfer_4182"/>
<dbReference type="Gene3D" id="3.40.50.1110">
    <property type="entry name" value="SGNH hydrolase"/>
    <property type="match status" value="1"/>
</dbReference>
<dbReference type="GO" id="GO:0016788">
    <property type="term" value="F:hydrolase activity, acting on ester bonds"/>
    <property type="evidence" value="ECO:0007669"/>
    <property type="project" value="UniProtKB-ARBA"/>
</dbReference>
<dbReference type="AlphaFoldDB" id="C6W058"/>
<dbReference type="EMBL" id="CP001619">
    <property type="protein sequence ID" value="ACT95385.1"/>
    <property type="molecule type" value="Genomic_DNA"/>
</dbReference>
<name>C6W058_DYAFD</name>
<accession>C6W058</accession>
<dbReference type="HOGENOM" id="CLU_893519_0_0_10"/>
<dbReference type="RefSeq" id="WP_015813628.1">
    <property type="nucleotide sequence ID" value="NC_013037.1"/>
</dbReference>
<proteinExistence type="predicted"/>
<protein>
    <recommendedName>
        <fullName evidence="3">SGNH hydrolase-type esterase domain-containing protein</fullName>
    </recommendedName>
</protein>
<dbReference type="OrthoDB" id="928470at2"/>
<sequence length="311" mass="34052">MLLTSCDNLLDKVFPSKKDKRDKTLAFFGDSLTNGTGGTRPFGEWVGNTLTGRPLYHDAINGQISSSIATRQGGLPLTVSVAGRKFDGLEPVAVTKLNNQFLSTFLNGNIYTRTGTLAGVKCTIKRTFVQGLGDQYSVQPLAASEAELKPDIEIPDDSVFELEDAAKMRTATQILWYGRNDITESKPERDILEAIKSSVAYIAEPRRFLVLGILLAIPENKGTARYAKITAFNDELALLYRDSYVSMAPPTQAEMEAIGYTPTAEDLANIEAGNFPAGMRPANKSDQIHLNDFGYKIVANRVAAKIKDLDY</sequence>
<gene>
    <name evidence="1" type="ordered locus">Dfer_4182</name>
</gene>
<evidence type="ECO:0000313" key="1">
    <source>
        <dbReference type="EMBL" id="ACT95385.1"/>
    </source>
</evidence>
<evidence type="ECO:0000313" key="2">
    <source>
        <dbReference type="Proteomes" id="UP000002011"/>
    </source>
</evidence>
<dbReference type="InterPro" id="IPR036514">
    <property type="entry name" value="SGNH_hydro_sf"/>
</dbReference>
<evidence type="ECO:0008006" key="3">
    <source>
        <dbReference type="Google" id="ProtNLM"/>
    </source>
</evidence>